<dbReference type="Proteomes" id="UP000587760">
    <property type="component" value="Unassembled WGS sequence"/>
</dbReference>
<dbReference type="EMBL" id="JACHGJ010000001">
    <property type="protein sequence ID" value="MBB6479000.1"/>
    <property type="molecule type" value="Genomic_DNA"/>
</dbReference>
<evidence type="ECO:0000313" key="1">
    <source>
        <dbReference type="EMBL" id="MBB6479000.1"/>
    </source>
</evidence>
<evidence type="ECO:0000313" key="2">
    <source>
        <dbReference type="Proteomes" id="UP000587760"/>
    </source>
</evidence>
<accession>A0A841R7I3</accession>
<organism evidence="1 2">
    <name type="scientific">Spirochaeta isovalerica</name>
    <dbReference type="NCBI Taxonomy" id="150"/>
    <lineage>
        <taxon>Bacteria</taxon>
        <taxon>Pseudomonadati</taxon>
        <taxon>Spirochaetota</taxon>
        <taxon>Spirochaetia</taxon>
        <taxon>Spirochaetales</taxon>
        <taxon>Spirochaetaceae</taxon>
        <taxon>Spirochaeta</taxon>
    </lineage>
</organism>
<keyword evidence="2" id="KW-1185">Reference proteome</keyword>
<reference evidence="1 2" key="1">
    <citation type="submission" date="2020-08" db="EMBL/GenBank/DDBJ databases">
        <title>Genomic Encyclopedia of Type Strains, Phase IV (KMG-IV): sequencing the most valuable type-strain genomes for metagenomic binning, comparative biology and taxonomic classification.</title>
        <authorList>
            <person name="Goeker M."/>
        </authorList>
    </citation>
    <scope>NUCLEOTIDE SEQUENCE [LARGE SCALE GENOMIC DNA]</scope>
    <source>
        <strain evidence="1 2">DSM 2461</strain>
    </source>
</reference>
<sequence>MTIKELMKEYNLEIDDIRWFLSIGEAQKLLSFPQDRKELIRYIWSGELETNLYNMEEKYLENLQEQMDRNITDESDIRDIFKEAELAAIKRKNF</sequence>
<name>A0A841R7I3_9SPIO</name>
<gene>
    <name evidence="1" type="ORF">HNR50_000633</name>
</gene>
<proteinExistence type="predicted"/>
<dbReference type="RefSeq" id="WP_184743637.1">
    <property type="nucleotide sequence ID" value="NZ_JACHGJ010000001.1"/>
</dbReference>
<dbReference type="AlphaFoldDB" id="A0A841R7I3"/>
<protein>
    <submittedName>
        <fullName evidence="1">Putative membrane protein</fullName>
    </submittedName>
</protein>
<comment type="caution">
    <text evidence="1">The sequence shown here is derived from an EMBL/GenBank/DDBJ whole genome shotgun (WGS) entry which is preliminary data.</text>
</comment>